<dbReference type="EMBL" id="KK513088">
    <property type="protein sequence ID" value="KFP63806.1"/>
    <property type="molecule type" value="Genomic_DNA"/>
</dbReference>
<keyword evidence="6" id="KW-1185">Reference proteome</keyword>
<accession>A0A091LX77</accession>
<dbReference type="InterPro" id="IPR036396">
    <property type="entry name" value="Cyt_P450_sf"/>
</dbReference>
<evidence type="ECO:0000313" key="5">
    <source>
        <dbReference type="EMBL" id="KFP63806.1"/>
    </source>
</evidence>
<feature type="non-terminal residue" evidence="5">
    <location>
        <position position="43"/>
    </location>
</feature>
<gene>
    <name evidence="5" type="ORF">N322_08829</name>
</gene>
<proteinExistence type="inferred from homology"/>
<dbReference type="GO" id="GO:0020037">
    <property type="term" value="F:heme binding"/>
    <property type="evidence" value="ECO:0007669"/>
    <property type="project" value="InterPro"/>
</dbReference>
<comment type="cofactor">
    <cofactor evidence="1">
        <name>heme</name>
        <dbReference type="ChEBI" id="CHEBI:30413"/>
    </cofactor>
</comment>
<dbReference type="GO" id="GO:0006805">
    <property type="term" value="P:xenobiotic metabolic process"/>
    <property type="evidence" value="ECO:0007669"/>
    <property type="project" value="TreeGrafter"/>
</dbReference>
<sequence length="43" mass="4881">SSSYFHEENLLCSTLDLFLTGTETTATAIRWALLYMAAYPHIQ</sequence>
<dbReference type="InterPro" id="IPR002401">
    <property type="entry name" value="Cyt_P450_E_grp-I"/>
</dbReference>
<evidence type="ECO:0000256" key="4">
    <source>
        <dbReference type="ARBA" id="ARBA00023004"/>
    </source>
</evidence>
<dbReference type="GO" id="GO:0006082">
    <property type="term" value="P:organic acid metabolic process"/>
    <property type="evidence" value="ECO:0007669"/>
    <property type="project" value="TreeGrafter"/>
</dbReference>
<dbReference type="GO" id="GO:0016712">
    <property type="term" value="F:oxidoreductase activity, acting on paired donors, with incorporation or reduction of molecular oxygen, reduced flavin or flavoprotein as one donor, and incorporation of one atom of oxygen"/>
    <property type="evidence" value="ECO:0007669"/>
    <property type="project" value="TreeGrafter"/>
</dbReference>
<protein>
    <submittedName>
        <fullName evidence="5">Cytochrome P450 2J2</fullName>
    </submittedName>
</protein>
<name>A0A091LX77_CARIC</name>
<dbReference type="InterPro" id="IPR001128">
    <property type="entry name" value="Cyt_P450"/>
</dbReference>
<dbReference type="Pfam" id="PF00067">
    <property type="entry name" value="p450"/>
    <property type="match status" value="1"/>
</dbReference>
<dbReference type="GO" id="GO:0005506">
    <property type="term" value="F:iron ion binding"/>
    <property type="evidence" value="ECO:0007669"/>
    <property type="project" value="InterPro"/>
</dbReference>
<dbReference type="InterPro" id="IPR050182">
    <property type="entry name" value="Cytochrome_P450_fam2"/>
</dbReference>
<dbReference type="PRINTS" id="PR00463">
    <property type="entry name" value="EP450I"/>
</dbReference>
<keyword evidence="3" id="KW-0479">Metal-binding</keyword>
<dbReference type="GO" id="GO:0005737">
    <property type="term" value="C:cytoplasm"/>
    <property type="evidence" value="ECO:0007669"/>
    <property type="project" value="TreeGrafter"/>
</dbReference>
<dbReference type="AlphaFoldDB" id="A0A091LX77"/>
<dbReference type="SUPFAM" id="SSF48264">
    <property type="entry name" value="Cytochrome P450"/>
    <property type="match status" value="1"/>
</dbReference>
<dbReference type="Proteomes" id="UP000054116">
    <property type="component" value="Unassembled WGS sequence"/>
</dbReference>
<evidence type="ECO:0000256" key="1">
    <source>
        <dbReference type="ARBA" id="ARBA00001971"/>
    </source>
</evidence>
<evidence type="ECO:0000256" key="3">
    <source>
        <dbReference type="ARBA" id="ARBA00022723"/>
    </source>
</evidence>
<dbReference type="Gene3D" id="1.10.630.10">
    <property type="entry name" value="Cytochrome P450"/>
    <property type="match status" value="1"/>
</dbReference>
<dbReference type="PANTHER" id="PTHR24300">
    <property type="entry name" value="CYTOCHROME P450 508A4-RELATED"/>
    <property type="match status" value="1"/>
</dbReference>
<comment type="similarity">
    <text evidence="2">Belongs to the cytochrome P450 family.</text>
</comment>
<keyword evidence="4" id="KW-0408">Iron</keyword>
<organism evidence="5 6">
    <name type="scientific">Cariama cristata</name>
    <name type="common">Red-legged seriema</name>
    <dbReference type="NCBI Taxonomy" id="54380"/>
    <lineage>
        <taxon>Eukaryota</taxon>
        <taxon>Metazoa</taxon>
        <taxon>Chordata</taxon>
        <taxon>Craniata</taxon>
        <taxon>Vertebrata</taxon>
        <taxon>Euteleostomi</taxon>
        <taxon>Archelosauria</taxon>
        <taxon>Archosauria</taxon>
        <taxon>Dinosauria</taxon>
        <taxon>Saurischia</taxon>
        <taxon>Theropoda</taxon>
        <taxon>Coelurosauria</taxon>
        <taxon>Aves</taxon>
        <taxon>Neognathae</taxon>
        <taxon>Neoaves</taxon>
        <taxon>Telluraves</taxon>
        <taxon>Australaves</taxon>
        <taxon>Cariamiformes</taxon>
        <taxon>Cariamidae</taxon>
        <taxon>Cariama</taxon>
    </lineage>
</organism>
<evidence type="ECO:0000256" key="2">
    <source>
        <dbReference type="ARBA" id="ARBA00010617"/>
    </source>
</evidence>
<dbReference type="PANTHER" id="PTHR24300:SF177">
    <property type="entry name" value="CYTOCHROME P450 2J2"/>
    <property type="match status" value="1"/>
</dbReference>
<feature type="non-terminal residue" evidence="5">
    <location>
        <position position="1"/>
    </location>
</feature>
<reference evidence="5 6" key="1">
    <citation type="submission" date="2014-04" db="EMBL/GenBank/DDBJ databases">
        <title>Genome evolution of avian class.</title>
        <authorList>
            <person name="Zhang G."/>
            <person name="Li C."/>
        </authorList>
    </citation>
    <scope>NUCLEOTIDE SEQUENCE [LARGE SCALE GENOMIC DNA]</scope>
    <source>
        <strain evidence="5">BGI_N322</strain>
    </source>
</reference>
<evidence type="ECO:0000313" key="6">
    <source>
        <dbReference type="Proteomes" id="UP000054116"/>
    </source>
</evidence>